<evidence type="ECO:0000256" key="1">
    <source>
        <dbReference type="ARBA" id="ARBA00022737"/>
    </source>
</evidence>
<dbReference type="PANTHER" id="PTHR24203">
    <property type="entry name" value="ANKYRIN REPEAT FAMILY PROTEIN"/>
    <property type="match status" value="1"/>
</dbReference>
<dbReference type="InterPro" id="IPR041243">
    <property type="entry name" value="STI1/HOP_DP"/>
</dbReference>
<dbReference type="FunFam" id="1.25.40.20:FF:000049">
    <property type="entry name" value="Ankyrin repeat domain-containing protein 2"/>
    <property type="match status" value="1"/>
</dbReference>
<feature type="compositionally biased region" description="Basic and acidic residues" evidence="4">
    <location>
        <begin position="1"/>
        <end position="16"/>
    </location>
</feature>
<dbReference type="Gene3D" id="1.25.40.20">
    <property type="entry name" value="Ankyrin repeat-containing domain"/>
    <property type="match status" value="2"/>
</dbReference>
<feature type="repeat" description="ANK" evidence="3">
    <location>
        <begin position="249"/>
        <end position="281"/>
    </location>
</feature>
<protein>
    <submittedName>
        <fullName evidence="6">Ankyrin repeat domain-containing protein 2</fullName>
    </submittedName>
</protein>
<name>A0A1Y1HYN9_KLENI</name>
<accession>A0A1Y1HYN9</accession>
<dbReference type="InterPro" id="IPR036770">
    <property type="entry name" value="Ankyrin_rpt-contain_sf"/>
</dbReference>
<proteinExistence type="predicted"/>
<dbReference type="InterPro" id="IPR002110">
    <property type="entry name" value="Ankyrin_rpt"/>
</dbReference>
<feature type="repeat" description="ANK" evidence="3">
    <location>
        <begin position="315"/>
        <end position="347"/>
    </location>
</feature>
<dbReference type="AlphaFoldDB" id="A0A1Y1HYN9"/>
<dbReference type="Pfam" id="PF12796">
    <property type="entry name" value="Ank_2"/>
    <property type="match status" value="1"/>
</dbReference>
<feature type="repeat" description="ANK" evidence="3">
    <location>
        <begin position="282"/>
        <end position="314"/>
    </location>
</feature>
<gene>
    <name evidence="6" type="ORF">KFL_000860180</name>
</gene>
<dbReference type="PANTHER" id="PTHR24203:SF45">
    <property type="entry name" value="ANKYRIN REPEAT DOMAIN 6"/>
    <property type="match status" value="1"/>
</dbReference>
<dbReference type="SMART" id="SM00248">
    <property type="entry name" value="ANK"/>
    <property type="match status" value="3"/>
</dbReference>
<evidence type="ECO:0000256" key="3">
    <source>
        <dbReference type="PROSITE-ProRule" id="PRU00023"/>
    </source>
</evidence>
<dbReference type="OMA" id="FMQMAEK"/>
<dbReference type="Pfam" id="PF17830">
    <property type="entry name" value="STI1-HOP_DP"/>
    <property type="match status" value="1"/>
</dbReference>
<feature type="region of interest" description="Disordered" evidence="4">
    <location>
        <begin position="221"/>
        <end position="264"/>
    </location>
</feature>
<evidence type="ECO:0000313" key="7">
    <source>
        <dbReference type="Proteomes" id="UP000054558"/>
    </source>
</evidence>
<reference evidence="6 7" key="1">
    <citation type="journal article" date="2014" name="Nat. Commun.">
        <title>Klebsormidium flaccidum genome reveals primary factors for plant terrestrial adaptation.</title>
        <authorList>
            <person name="Hori K."/>
            <person name="Maruyama F."/>
            <person name="Fujisawa T."/>
            <person name="Togashi T."/>
            <person name="Yamamoto N."/>
            <person name="Seo M."/>
            <person name="Sato S."/>
            <person name="Yamada T."/>
            <person name="Mori H."/>
            <person name="Tajima N."/>
            <person name="Moriyama T."/>
            <person name="Ikeuchi M."/>
            <person name="Watanabe M."/>
            <person name="Wada H."/>
            <person name="Kobayashi K."/>
            <person name="Saito M."/>
            <person name="Masuda T."/>
            <person name="Sasaki-Sekimoto Y."/>
            <person name="Mashiguchi K."/>
            <person name="Awai K."/>
            <person name="Shimojima M."/>
            <person name="Masuda S."/>
            <person name="Iwai M."/>
            <person name="Nobusawa T."/>
            <person name="Narise T."/>
            <person name="Kondo S."/>
            <person name="Saito H."/>
            <person name="Sato R."/>
            <person name="Murakawa M."/>
            <person name="Ihara Y."/>
            <person name="Oshima-Yamada Y."/>
            <person name="Ohtaka K."/>
            <person name="Satoh M."/>
            <person name="Sonobe K."/>
            <person name="Ishii M."/>
            <person name="Ohtani R."/>
            <person name="Kanamori-Sato M."/>
            <person name="Honoki R."/>
            <person name="Miyazaki D."/>
            <person name="Mochizuki H."/>
            <person name="Umetsu J."/>
            <person name="Higashi K."/>
            <person name="Shibata D."/>
            <person name="Kamiya Y."/>
            <person name="Sato N."/>
            <person name="Nakamura Y."/>
            <person name="Tabata S."/>
            <person name="Ida S."/>
            <person name="Kurokawa K."/>
            <person name="Ohta H."/>
        </authorList>
    </citation>
    <scope>NUCLEOTIDE SEQUENCE [LARGE SCALE GENOMIC DNA]</scope>
    <source>
        <strain evidence="6 7">NIES-2285</strain>
    </source>
</reference>
<feature type="region of interest" description="Disordered" evidence="4">
    <location>
        <begin position="1"/>
        <end position="48"/>
    </location>
</feature>
<keyword evidence="7" id="KW-1185">Reference proteome</keyword>
<evidence type="ECO:0000259" key="5">
    <source>
        <dbReference type="Pfam" id="PF17830"/>
    </source>
</evidence>
<dbReference type="PROSITE" id="PS50297">
    <property type="entry name" value="ANK_REP_REGION"/>
    <property type="match status" value="3"/>
</dbReference>
<keyword evidence="2 3" id="KW-0040">ANK repeat</keyword>
<evidence type="ECO:0000256" key="4">
    <source>
        <dbReference type="SAM" id="MobiDB-lite"/>
    </source>
</evidence>
<dbReference type="PROSITE" id="PS50088">
    <property type="entry name" value="ANK_REPEAT"/>
    <property type="match status" value="3"/>
</dbReference>
<organism evidence="6 7">
    <name type="scientific">Klebsormidium nitens</name>
    <name type="common">Green alga</name>
    <name type="synonym">Ulothrix nitens</name>
    <dbReference type="NCBI Taxonomy" id="105231"/>
    <lineage>
        <taxon>Eukaryota</taxon>
        <taxon>Viridiplantae</taxon>
        <taxon>Streptophyta</taxon>
        <taxon>Klebsormidiophyceae</taxon>
        <taxon>Klebsormidiales</taxon>
        <taxon>Klebsormidiaceae</taxon>
        <taxon>Klebsormidium</taxon>
    </lineage>
</organism>
<keyword evidence="1" id="KW-0677">Repeat</keyword>
<sequence>MGEEKKNTAVAEKEETAPNGAAAENGAPGTNPLAPAGGPGGAFDFSGMSSLLEDPAIKEMAEQIAKDPAFSQVTQQLQKSMTASPDGNPQIDPQQYMTAMRSVMENPQFVQMAEKLGSALMSDPNMAQVFQTMHNPQSREEMDKKVAKLKEDPELGPILAELETGGPTAMMKYWNNPDILQKLGKAMGGMGGGFPGGFAPGAGGFPMFPGGAGGFPGGAGAYPGGFPEGYAEEGEEDEGEGEVEDGEEGEEPPLHAAASSGNHEEVKKLIDEGADKDEQDAEGRTALHFAAGYGEMKCAEALLDAGADVNATDKNKNTALHYAAGYGRAECVEMLVKAGASCTLRNMDGKTPGDVAKLNNQKDVLKSLETDVFL</sequence>
<feature type="domain" description="STI1/HOP DP" evidence="5">
    <location>
        <begin position="142"/>
        <end position="188"/>
    </location>
</feature>
<feature type="compositionally biased region" description="Acidic residues" evidence="4">
    <location>
        <begin position="230"/>
        <end position="251"/>
    </location>
</feature>
<dbReference type="EMBL" id="DF237035">
    <property type="protein sequence ID" value="GAQ81646.1"/>
    <property type="molecule type" value="Genomic_DNA"/>
</dbReference>
<feature type="compositionally biased region" description="Low complexity" evidence="4">
    <location>
        <begin position="17"/>
        <end position="36"/>
    </location>
</feature>
<dbReference type="Proteomes" id="UP000054558">
    <property type="component" value="Unassembled WGS sequence"/>
</dbReference>
<dbReference type="Pfam" id="PF00023">
    <property type="entry name" value="Ank"/>
    <property type="match status" value="1"/>
</dbReference>
<dbReference type="SUPFAM" id="SSF48403">
    <property type="entry name" value="Ankyrin repeat"/>
    <property type="match status" value="1"/>
</dbReference>
<dbReference type="OrthoDB" id="341259at2759"/>
<dbReference type="STRING" id="105231.A0A1Y1HYN9"/>
<evidence type="ECO:0000256" key="2">
    <source>
        <dbReference type="ARBA" id="ARBA00023043"/>
    </source>
</evidence>
<evidence type="ECO:0000313" key="6">
    <source>
        <dbReference type="EMBL" id="GAQ81646.1"/>
    </source>
</evidence>